<evidence type="ECO:0000313" key="3">
    <source>
        <dbReference type="Proteomes" id="UP001054902"/>
    </source>
</evidence>
<dbReference type="InterPro" id="IPR019734">
    <property type="entry name" value="TPR_rpt"/>
</dbReference>
<sequence>MVALTVLYKKIIVTIDSLHRNLQQRIASFVVSATTTPPNENTATSTLCNDSRHKNDQHLSLLKKYLLDILHSTDPDKIDETYSEVEEHDEQKYACFKIILAQITSSVDATSIITRTRTRGVQAEYDTLVKLVCETALIVSKQNKDEMASRLVAGILSSNDAAYYKKKKNHNDMDKFGHKFFVILDSELESFLYFLAGYLFYKRSLYTDSLKYLSLSLDIFDNRSTLQGDSTTHQGGALGNSSSIQCAAEALYYIGLCLLQGNMESFQYTAITAFERSISLRKKTGYYAGFCNTMMLLGNALVEKGMLNKALEVYWNTLFIYRKVPEAGSNHTEFEVKTHIASLQIRRQSYHSAEQLLIQIISEGSSSDSNSNPKSKIHGATFPNILQRRRVKSIFIMEAKLLLAKVYRTTKRYEMAQNLMKDMFQPLSFRQMFSPHNITTKTFSKMFEKVLLEFAIMSLESRNVKPLQKMLSNWIVYEKEEQDESVIEENTRLISMMNEVILRLSNTLYLSGKYQPFVILQHIIGDLISSINGPTRYMEMTARIEVKANFRAGLGYKKLGLFEKAIHCFDAAVAIAMDMFGDSNLQVIKLLQILGETHMLTKKYDEAVNIFKEVVDILKVRDNREIDNIVTAMCNLGKAYTAIQDYDSAISTYMDAFSENKAIDEQRHPPQGPHIIPCIHEEMGKNFFCKMQSDSQAATHNENARIALLHFREADRLWKIQGISKSIRFTDYARIGSYIACSHCRLGDRESAFTAYYKAISWNRRMGKLDDSNLISDEISESVLSECQQRFVYMISPAA</sequence>
<comment type="caution">
    <text evidence="2">The sequence shown here is derived from an EMBL/GenBank/DDBJ whole genome shotgun (WGS) entry which is preliminary data.</text>
</comment>
<evidence type="ECO:0000313" key="2">
    <source>
        <dbReference type="EMBL" id="GFH46470.1"/>
    </source>
</evidence>
<gene>
    <name evidence="2" type="ORF">CTEN210_02944</name>
</gene>
<dbReference type="SMART" id="SM00028">
    <property type="entry name" value="TPR"/>
    <property type="match status" value="7"/>
</dbReference>
<evidence type="ECO:0000256" key="1">
    <source>
        <dbReference type="PROSITE-ProRule" id="PRU00339"/>
    </source>
</evidence>
<dbReference type="Proteomes" id="UP001054902">
    <property type="component" value="Unassembled WGS sequence"/>
</dbReference>
<keyword evidence="3" id="KW-1185">Reference proteome</keyword>
<organism evidence="2 3">
    <name type="scientific">Chaetoceros tenuissimus</name>
    <dbReference type="NCBI Taxonomy" id="426638"/>
    <lineage>
        <taxon>Eukaryota</taxon>
        <taxon>Sar</taxon>
        <taxon>Stramenopiles</taxon>
        <taxon>Ochrophyta</taxon>
        <taxon>Bacillariophyta</taxon>
        <taxon>Coscinodiscophyceae</taxon>
        <taxon>Chaetocerotophycidae</taxon>
        <taxon>Chaetocerotales</taxon>
        <taxon>Chaetocerotaceae</taxon>
        <taxon>Chaetoceros</taxon>
    </lineage>
</organism>
<reference evidence="2 3" key="1">
    <citation type="journal article" date="2021" name="Sci. Rep.">
        <title>The genome of the diatom Chaetoceros tenuissimus carries an ancient integrated fragment of an extant virus.</title>
        <authorList>
            <person name="Hongo Y."/>
            <person name="Kimura K."/>
            <person name="Takaki Y."/>
            <person name="Yoshida Y."/>
            <person name="Baba S."/>
            <person name="Kobayashi G."/>
            <person name="Nagasaki K."/>
            <person name="Hano T."/>
            <person name="Tomaru Y."/>
        </authorList>
    </citation>
    <scope>NUCLEOTIDE SEQUENCE [LARGE SCALE GENOMIC DNA]</scope>
    <source>
        <strain evidence="2 3">NIES-3715</strain>
    </source>
</reference>
<dbReference type="Pfam" id="PF13424">
    <property type="entry name" value="TPR_12"/>
    <property type="match status" value="1"/>
</dbReference>
<dbReference type="Pfam" id="PF13181">
    <property type="entry name" value="TPR_8"/>
    <property type="match status" value="1"/>
</dbReference>
<protein>
    <submittedName>
        <fullName evidence="2">Uncharacterized protein</fullName>
    </submittedName>
</protein>
<name>A0AAD3CKS2_9STRA</name>
<feature type="repeat" description="TPR" evidence="1">
    <location>
        <begin position="630"/>
        <end position="663"/>
    </location>
</feature>
<dbReference type="EMBL" id="BLLK01000022">
    <property type="protein sequence ID" value="GFH46470.1"/>
    <property type="molecule type" value="Genomic_DNA"/>
</dbReference>
<dbReference type="AlphaFoldDB" id="A0AAD3CKS2"/>
<dbReference type="Gene3D" id="1.25.40.10">
    <property type="entry name" value="Tetratricopeptide repeat domain"/>
    <property type="match status" value="2"/>
</dbReference>
<proteinExistence type="predicted"/>
<accession>A0AAD3CKS2</accession>
<dbReference type="PANTHER" id="PTHR10098">
    <property type="entry name" value="RAPSYN-RELATED"/>
    <property type="match status" value="1"/>
</dbReference>
<dbReference type="SUPFAM" id="SSF48452">
    <property type="entry name" value="TPR-like"/>
    <property type="match status" value="2"/>
</dbReference>
<dbReference type="InterPro" id="IPR011990">
    <property type="entry name" value="TPR-like_helical_dom_sf"/>
</dbReference>
<keyword evidence="1" id="KW-0802">TPR repeat</keyword>
<dbReference type="PROSITE" id="PS50005">
    <property type="entry name" value="TPR"/>
    <property type="match status" value="1"/>
</dbReference>